<dbReference type="AlphaFoldDB" id="A0A834GS69"/>
<keyword evidence="5" id="KW-0804">Transcription</keyword>
<protein>
    <submittedName>
        <fullName evidence="10">Uncharacterized protein</fullName>
    </submittedName>
</protein>
<evidence type="ECO:0000313" key="10">
    <source>
        <dbReference type="EMBL" id="KAF7141249.1"/>
    </source>
</evidence>
<dbReference type="PROSITE" id="PS50090">
    <property type="entry name" value="MYB_LIKE"/>
    <property type="match status" value="2"/>
</dbReference>
<dbReference type="OrthoDB" id="2143914at2759"/>
<dbReference type="GO" id="GO:0005634">
    <property type="term" value="C:nucleus"/>
    <property type="evidence" value="ECO:0007669"/>
    <property type="project" value="UniProtKB-SubCell"/>
</dbReference>
<dbReference type="Proteomes" id="UP000626092">
    <property type="component" value="Unassembled WGS sequence"/>
</dbReference>
<evidence type="ECO:0000259" key="8">
    <source>
        <dbReference type="PROSITE" id="PS50090"/>
    </source>
</evidence>
<evidence type="ECO:0000256" key="5">
    <source>
        <dbReference type="ARBA" id="ARBA00023163"/>
    </source>
</evidence>
<dbReference type="InterPro" id="IPR001005">
    <property type="entry name" value="SANT/Myb"/>
</dbReference>
<dbReference type="PROSITE" id="PS51294">
    <property type="entry name" value="HTH_MYB"/>
    <property type="match status" value="2"/>
</dbReference>
<feature type="domain" description="Myb-like" evidence="8">
    <location>
        <begin position="62"/>
        <end position="112"/>
    </location>
</feature>
<comment type="subcellular location">
    <subcellularLocation>
        <location evidence="1">Nucleus</location>
    </subcellularLocation>
</comment>
<organism evidence="10 11">
    <name type="scientific">Rhododendron simsii</name>
    <name type="common">Sims's rhododendron</name>
    <dbReference type="NCBI Taxonomy" id="118357"/>
    <lineage>
        <taxon>Eukaryota</taxon>
        <taxon>Viridiplantae</taxon>
        <taxon>Streptophyta</taxon>
        <taxon>Embryophyta</taxon>
        <taxon>Tracheophyta</taxon>
        <taxon>Spermatophyta</taxon>
        <taxon>Magnoliopsida</taxon>
        <taxon>eudicotyledons</taxon>
        <taxon>Gunneridae</taxon>
        <taxon>Pentapetalae</taxon>
        <taxon>asterids</taxon>
        <taxon>Ericales</taxon>
        <taxon>Ericaceae</taxon>
        <taxon>Ericoideae</taxon>
        <taxon>Rhodoreae</taxon>
        <taxon>Rhododendron</taxon>
    </lineage>
</organism>
<evidence type="ECO:0000259" key="9">
    <source>
        <dbReference type="PROSITE" id="PS51294"/>
    </source>
</evidence>
<reference evidence="10" key="1">
    <citation type="submission" date="2019-11" db="EMBL/GenBank/DDBJ databases">
        <authorList>
            <person name="Liu Y."/>
            <person name="Hou J."/>
            <person name="Li T.-Q."/>
            <person name="Guan C.-H."/>
            <person name="Wu X."/>
            <person name="Wu H.-Z."/>
            <person name="Ling F."/>
            <person name="Zhang R."/>
            <person name="Shi X.-G."/>
            <person name="Ren J.-P."/>
            <person name="Chen E.-F."/>
            <person name="Sun J.-M."/>
        </authorList>
    </citation>
    <scope>NUCLEOTIDE SEQUENCE</scope>
    <source>
        <strain evidence="10">Adult_tree_wgs_1</strain>
        <tissue evidence="10">Leaves</tissue>
    </source>
</reference>
<proteinExistence type="predicted"/>
<keyword evidence="11" id="KW-1185">Reference proteome</keyword>
<dbReference type="Gene3D" id="1.10.10.60">
    <property type="entry name" value="Homeodomain-like"/>
    <property type="match status" value="2"/>
</dbReference>
<dbReference type="PANTHER" id="PTHR10641:SF1413">
    <property type="entry name" value="MYB-RELATED PROTEIN MYB4"/>
    <property type="match status" value="1"/>
</dbReference>
<feature type="compositionally biased region" description="Polar residues" evidence="7">
    <location>
        <begin position="146"/>
        <end position="169"/>
    </location>
</feature>
<name>A0A834GS69_RHOSS</name>
<dbReference type="Pfam" id="PF00249">
    <property type="entry name" value="Myb_DNA-binding"/>
    <property type="match status" value="2"/>
</dbReference>
<dbReference type="FunFam" id="1.10.10.60:FF:000015">
    <property type="entry name" value="Transcription factor RAX3"/>
    <property type="match status" value="1"/>
</dbReference>
<dbReference type="GO" id="GO:0003677">
    <property type="term" value="F:DNA binding"/>
    <property type="evidence" value="ECO:0007669"/>
    <property type="project" value="UniProtKB-KW"/>
</dbReference>
<evidence type="ECO:0000256" key="1">
    <source>
        <dbReference type="ARBA" id="ARBA00004123"/>
    </source>
</evidence>
<gene>
    <name evidence="10" type="ORF">RHSIM_Rhsim06G0153700</name>
</gene>
<dbReference type="InterPro" id="IPR015495">
    <property type="entry name" value="Myb_TF_plants"/>
</dbReference>
<dbReference type="PANTHER" id="PTHR10641">
    <property type="entry name" value="MYB FAMILY TRANSCRIPTION FACTOR"/>
    <property type="match status" value="1"/>
</dbReference>
<dbReference type="InterPro" id="IPR017930">
    <property type="entry name" value="Myb_dom"/>
</dbReference>
<dbReference type="SUPFAM" id="SSF46689">
    <property type="entry name" value="Homeodomain-like"/>
    <property type="match status" value="1"/>
</dbReference>
<feature type="region of interest" description="Disordered" evidence="7">
    <location>
        <begin position="119"/>
        <end position="171"/>
    </location>
</feature>
<dbReference type="EMBL" id="WJXA01000006">
    <property type="protein sequence ID" value="KAF7141249.1"/>
    <property type="molecule type" value="Genomic_DNA"/>
</dbReference>
<evidence type="ECO:0000256" key="2">
    <source>
        <dbReference type="ARBA" id="ARBA00022737"/>
    </source>
</evidence>
<keyword evidence="3" id="KW-0805">Transcription regulation</keyword>
<keyword evidence="6" id="KW-0539">Nucleus</keyword>
<keyword evidence="4" id="KW-0238">DNA-binding</keyword>
<sequence length="258" mass="29640">MVRTPCCDKTGLKKGTWTPEEDRKLTAYITKYGSWNWRQLPKFAGLSRCGKSCRLRWMNYLRPNLKRGNFSKEEEQLIIELHESLGNRWSTIAAKLPGRTDNEIKNHWHTYLKKLARPIPVSQGEKPSSSNRSKRKSAGEKRSDQSKNSLSNPSTNHQILESSQFSPHESPSELCSLMIDTAQENSASFGESTEVSPNEMFFETIESFWTEPFLEDIYDAKYVVAPLLDTEFFSSDSPFIGDELFCSYGFSDEYVLKF</sequence>
<comment type="caution">
    <text evidence="10">The sequence shown here is derived from an EMBL/GenBank/DDBJ whole genome shotgun (WGS) entry which is preliminary data.</text>
</comment>
<dbReference type="CDD" id="cd00167">
    <property type="entry name" value="SANT"/>
    <property type="match status" value="2"/>
</dbReference>
<feature type="domain" description="Myb-like" evidence="8">
    <location>
        <begin position="9"/>
        <end position="61"/>
    </location>
</feature>
<evidence type="ECO:0000256" key="4">
    <source>
        <dbReference type="ARBA" id="ARBA00023125"/>
    </source>
</evidence>
<feature type="domain" description="HTH myb-type" evidence="9">
    <location>
        <begin position="62"/>
        <end position="116"/>
    </location>
</feature>
<evidence type="ECO:0000256" key="3">
    <source>
        <dbReference type="ARBA" id="ARBA00023015"/>
    </source>
</evidence>
<keyword evidence="2" id="KW-0677">Repeat</keyword>
<feature type="domain" description="HTH myb-type" evidence="9">
    <location>
        <begin position="9"/>
        <end position="61"/>
    </location>
</feature>
<evidence type="ECO:0000256" key="7">
    <source>
        <dbReference type="SAM" id="MobiDB-lite"/>
    </source>
</evidence>
<evidence type="ECO:0000313" key="11">
    <source>
        <dbReference type="Proteomes" id="UP000626092"/>
    </source>
</evidence>
<dbReference type="SMART" id="SM00717">
    <property type="entry name" value="SANT"/>
    <property type="match status" value="2"/>
</dbReference>
<evidence type="ECO:0000256" key="6">
    <source>
        <dbReference type="ARBA" id="ARBA00023242"/>
    </source>
</evidence>
<dbReference type="InterPro" id="IPR009057">
    <property type="entry name" value="Homeodomain-like_sf"/>
</dbReference>
<accession>A0A834GS69</accession>